<proteinExistence type="predicted"/>
<feature type="transmembrane region" description="Helical" evidence="1">
    <location>
        <begin position="158"/>
        <end position="179"/>
    </location>
</feature>
<sequence length="336" mass="36283">MVGSRFFWCAHGAFVLAGMAQTLLAFEFDRIGFARNSTNLINAVGNPLGQFLFLAFHREAWSAWDRRLLLCAMPIVIGELGCNFFSQVAIQKSGSGMYQLVYSFVVVLNALLGHALLGKKLSLNRWLALACICGAIALASVSQLHLVGVNVVVQLEGIAAGLIATLLVAGVYVAANVLLEKPWDIRVSKALVLAQMLGMMEVSIIGVYFLLYVMPNWDQLVVANLRPDMSIISCLGLYAFYVLICGVHQFAFYYTCSIGPTGAVSAGINKCVQTAGLFFLSSLFFCDCAASQCLSILKVVSAVAVCTAVMAYAWLTARESRPTEIGDENELVASTD</sequence>
<keyword evidence="3" id="KW-1185">Reference proteome</keyword>
<comment type="caution">
    <text evidence="2">The sequence shown here is derived from an EMBL/GenBank/DDBJ whole genome shotgun (WGS) entry which is preliminary data.</text>
</comment>
<dbReference type="SUPFAM" id="SSF103481">
    <property type="entry name" value="Multidrug resistance efflux transporter EmrE"/>
    <property type="match status" value="1"/>
</dbReference>
<organism evidence="2 3">
    <name type="scientific">Prorocentrum cordatum</name>
    <dbReference type="NCBI Taxonomy" id="2364126"/>
    <lineage>
        <taxon>Eukaryota</taxon>
        <taxon>Sar</taxon>
        <taxon>Alveolata</taxon>
        <taxon>Dinophyceae</taxon>
        <taxon>Prorocentrales</taxon>
        <taxon>Prorocentraceae</taxon>
        <taxon>Prorocentrum</taxon>
    </lineage>
</organism>
<feature type="transmembrane region" description="Helical" evidence="1">
    <location>
        <begin position="230"/>
        <end position="254"/>
    </location>
</feature>
<feature type="transmembrane region" description="Helical" evidence="1">
    <location>
        <begin position="296"/>
        <end position="315"/>
    </location>
</feature>
<accession>A0ABN9X0J1</accession>
<feature type="transmembrane region" description="Helical" evidence="1">
    <location>
        <begin position="126"/>
        <end position="146"/>
    </location>
</feature>
<dbReference type="Proteomes" id="UP001189429">
    <property type="component" value="Unassembled WGS sequence"/>
</dbReference>
<protein>
    <recommendedName>
        <fullName evidence="4">EamA domain-containing protein</fullName>
    </recommendedName>
</protein>
<feature type="transmembrane region" description="Helical" evidence="1">
    <location>
        <begin position="41"/>
        <end position="56"/>
    </location>
</feature>
<feature type="transmembrane region" description="Helical" evidence="1">
    <location>
        <begin position="68"/>
        <end position="90"/>
    </location>
</feature>
<evidence type="ECO:0000313" key="3">
    <source>
        <dbReference type="Proteomes" id="UP001189429"/>
    </source>
</evidence>
<gene>
    <name evidence="2" type="ORF">PCOR1329_LOCUS72332</name>
</gene>
<feature type="transmembrane region" description="Helical" evidence="1">
    <location>
        <begin position="191"/>
        <end position="210"/>
    </location>
</feature>
<dbReference type="EMBL" id="CAUYUJ010019660">
    <property type="protein sequence ID" value="CAK0892767.1"/>
    <property type="molecule type" value="Genomic_DNA"/>
</dbReference>
<reference evidence="2" key="1">
    <citation type="submission" date="2023-10" db="EMBL/GenBank/DDBJ databases">
        <authorList>
            <person name="Chen Y."/>
            <person name="Shah S."/>
            <person name="Dougan E. K."/>
            <person name="Thang M."/>
            <person name="Chan C."/>
        </authorList>
    </citation>
    <scope>NUCLEOTIDE SEQUENCE [LARGE SCALE GENOMIC DNA]</scope>
</reference>
<name>A0ABN9X0J1_9DINO</name>
<keyword evidence="1" id="KW-0472">Membrane</keyword>
<dbReference type="InterPro" id="IPR037185">
    <property type="entry name" value="EmrE-like"/>
</dbReference>
<evidence type="ECO:0000313" key="2">
    <source>
        <dbReference type="EMBL" id="CAK0892767.1"/>
    </source>
</evidence>
<evidence type="ECO:0000256" key="1">
    <source>
        <dbReference type="SAM" id="Phobius"/>
    </source>
</evidence>
<keyword evidence="1" id="KW-1133">Transmembrane helix</keyword>
<evidence type="ECO:0008006" key="4">
    <source>
        <dbReference type="Google" id="ProtNLM"/>
    </source>
</evidence>
<feature type="transmembrane region" description="Helical" evidence="1">
    <location>
        <begin position="96"/>
        <end position="117"/>
    </location>
</feature>
<keyword evidence="1" id="KW-0812">Transmembrane</keyword>